<dbReference type="EMBL" id="JMSN01000036">
    <property type="protein sequence ID" value="KDN46268.1"/>
    <property type="molecule type" value="Genomic_DNA"/>
</dbReference>
<accession>A0A066W151</accession>
<reference evidence="2 3" key="1">
    <citation type="submission" date="2014-05" db="EMBL/GenBank/DDBJ databases">
        <title>Draft genome sequence of a rare smut relative, Tilletiaria anomala UBC 951.</title>
        <authorList>
            <consortium name="DOE Joint Genome Institute"/>
            <person name="Toome M."/>
            <person name="Kuo A."/>
            <person name="Henrissat B."/>
            <person name="Lipzen A."/>
            <person name="Tritt A."/>
            <person name="Yoshinaga Y."/>
            <person name="Zane M."/>
            <person name="Barry K."/>
            <person name="Grigoriev I.V."/>
            <person name="Spatafora J.W."/>
            <person name="Aimea M.C."/>
        </authorList>
    </citation>
    <scope>NUCLEOTIDE SEQUENCE [LARGE SCALE GENOMIC DNA]</scope>
    <source>
        <strain evidence="2 3">UBC 951</strain>
    </source>
</reference>
<gene>
    <name evidence="2" type="ORF">K437DRAFT_108565</name>
</gene>
<evidence type="ECO:0000256" key="1">
    <source>
        <dbReference type="SAM" id="MobiDB-lite"/>
    </source>
</evidence>
<proteinExistence type="predicted"/>
<dbReference type="AlphaFoldDB" id="A0A066W151"/>
<evidence type="ECO:0000313" key="3">
    <source>
        <dbReference type="Proteomes" id="UP000027361"/>
    </source>
</evidence>
<dbReference type="GeneID" id="25261282"/>
<keyword evidence="3" id="KW-1185">Reference proteome</keyword>
<dbReference type="HOGENOM" id="CLU_1620223_0_0_1"/>
<dbReference type="InParanoid" id="A0A066W151"/>
<comment type="caution">
    <text evidence="2">The sequence shown here is derived from an EMBL/GenBank/DDBJ whole genome shotgun (WGS) entry which is preliminary data.</text>
</comment>
<organism evidence="2 3">
    <name type="scientific">Tilletiaria anomala (strain ATCC 24038 / CBS 436.72 / UBC 951)</name>
    <dbReference type="NCBI Taxonomy" id="1037660"/>
    <lineage>
        <taxon>Eukaryota</taxon>
        <taxon>Fungi</taxon>
        <taxon>Dikarya</taxon>
        <taxon>Basidiomycota</taxon>
        <taxon>Ustilaginomycotina</taxon>
        <taxon>Exobasidiomycetes</taxon>
        <taxon>Georgefischeriales</taxon>
        <taxon>Tilletiariaceae</taxon>
        <taxon>Tilletiaria</taxon>
    </lineage>
</organism>
<sequence length="164" mass="18128">MGDSRAVSKPSTSWQTSNQVKPGGATTRDQPGGPSLSLHRGNFADTTNCPRRTQSYYALMITAARPRHRSKTKDHISPCSTSWLLLSCPGRQTPQCTQLSVTGISKNLPQRKYSSPPRRSVAATTYSGQNKVHFHTLPHPRTSSLLNCYSTRSNRRYIEGPRAS</sequence>
<dbReference type="RefSeq" id="XP_013243479.1">
    <property type="nucleotide sequence ID" value="XM_013388025.1"/>
</dbReference>
<dbReference type="Proteomes" id="UP000027361">
    <property type="component" value="Unassembled WGS sequence"/>
</dbReference>
<protein>
    <submittedName>
        <fullName evidence="2">Uncharacterized protein</fullName>
    </submittedName>
</protein>
<feature type="region of interest" description="Disordered" evidence="1">
    <location>
        <begin position="1"/>
        <end position="49"/>
    </location>
</feature>
<feature type="compositionally biased region" description="Polar residues" evidence="1">
    <location>
        <begin position="9"/>
        <end position="20"/>
    </location>
</feature>
<name>A0A066W151_TILAU</name>
<evidence type="ECO:0000313" key="2">
    <source>
        <dbReference type="EMBL" id="KDN46268.1"/>
    </source>
</evidence>